<dbReference type="EMBL" id="BRXW01000918">
    <property type="protein sequence ID" value="GMH79463.1"/>
    <property type="molecule type" value="Genomic_DNA"/>
</dbReference>
<accession>A0A9W7B2T2</accession>
<evidence type="ECO:0000259" key="6">
    <source>
        <dbReference type="SMART" id="SM00859"/>
    </source>
</evidence>
<dbReference type="GO" id="GO:0051287">
    <property type="term" value="F:NAD binding"/>
    <property type="evidence" value="ECO:0007669"/>
    <property type="project" value="InterPro"/>
</dbReference>
<evidence type="ECO:0000313" key="8">
    <source>
        <dbReference type="Proteomes" id="UP001165122"/>
    </source>
</evidence>
<evidence type="ECO:0000256" key="1">
    <source>
        <dbReference type="ARBA" id="ARBA00022490"/>
    </source>
</evidence>
<evidence type="ECO:0000256" key="2">
    <source>
        <dbReference type="ARBA" id="ARBA00022571"/>
    </source>
</evidence>
<dbReference type="InterPro" id="IPR000534">
    <property type="entry name" value="Semialdehyde_DH_NAD-bd"/>
</dbReference>
<dbReference type="PANTHER" id="PTHR32338:SF10">
    <property type="entry name" value="N-ACETYL-GAMMA-GLUTAMYL-PHOSPHATE REDUCTASE, CHLOROPLASTIC-RELATED"/>
    <property type="match status" value="1"/>
</dbReference>
<evidence type="ECO:0000256" key="5">
    <source>
        <dbReference type="ARBA" id="ARBA00023002"/>
    </source>
</evidence>
<dbReference type="GO" id="GO:0005737">
    <property type="term" value="C:cytoplasm"/>
    <property type="evidence" value="ECO:0007669"/>
    <property type="project" value="InterPro"/>
</dbReference>
<dbReference type="CDD" id="cd23935">
    <property type="entry name" value="AGPR_2_C"/>
    <property type="match status" value="1"/>
</dbReference>
<dbReference type="NCBIfam" id="TIGR01851">
    <property type="entry name" value="argC_other"/>
    <property type="match status" value="1"/>
</dbReference>
<dbReference type="InterPro" id="IPR058924">
    <property type="entry name" value="AGPR_dimerisation_dom"/>
</dbReference>
<dbReference type="SUPFAM" id="SSF55347">
    <property type="entry name" value="Glyceraldehyde-3-phosphate dehydrogenase-like, C-terminal domain"/>
    <property type="match status" value="1"/>
</dbReference>
<dbReference type="Pfam" id="PF01118">
    <property type="entry name" value="Semialdhyde_dh"/>
    <property type="match status" value="1"/>
</dbReference>
<dbReference type="InterPro" id="IPR050085">
    <property type="entry name" value="AGPR"/>
</dbReference>
<dbReference type="Gene3D" id="3.40.50.720">
    <property type="entry name" value="NAD(P)-binding Rossmann-like Domain"/>
    <property type="match status" value="1"/>
</dbReference>
<proteinExistence type="inferred from homology"/>
<dbReference type="InterPro" id="IPR036291">
    <property type="entry name" value="NAD(P)-bd_dom_sf"/>
</dbReference>
<name>A0A9W7B2T2_9STRA</name>
<keyword evidence="5" id="KW-0560">Oxidoreductase</keyword>
<dbReference type="SUPFAM" id="SSF51735">
    <property type="entry name" value="NAD(P)-binding Rossmann-fold domains"/>
    <property type="match status" value="1"/>
</dbReference>
<dbReference type="Gene3D" id="3.30.360.10">
    <property type="entry name" value="Dihydrodipicolinate Reductase, domain 2"/>
    <property type="match status" value="1"/>
</dbReference>
<comment type="caution">
    <text evidence="7">The sequence shown here is derived from an EMBL/GenBank/DDBJ whole genome shotgun (WGS) entry which is preliminary data.</text>
</comment>
<evidence type="ECO:0000256" key="4">
    <source>
        <dbReference type="ARBA" id="ARBA00022857"/>
    </source>
</evidence>
<keyword evidence="2" id="KW-0055">Arginine biosynthesis</keyword>
<dbReference type="OrthoDB" id="438291at2759"/>
<dbReference type="Pfam" id="PF22698">
    <property type="entry name" value="Semialdhyde_dhC_1"/>
    <property type="match status" value="1"/>
</dbReference>
<sequence length="376" mass="41136">MQPAFSVGAVFSEIHSLPAEIHPRQDCLSHPPPPNPHPVRFSSLSSPLLTLLTLSSLLPSLSAFKIFIDGSAGTTGLQVRDRLKNRPEITLIDPPDDMRKDEETRKSFMLKSDCTILCLPDSASEDSARWLTESGNTNTVLIDASTAFRVSPDFTYGFAELCPEQKDAIKSSKRISNPGCYPTGFISLTRPLVEAGILREGRALTVNAISGYSGGGKQLMEIHEAGEAEPWGAYGFNLNHKHLPEMALYSKLNRKPIFQPQVGSFPQGMVVSVPLHYEGMDGASGVKIHEALREWYKDSQFVEVMELESTSHLERGAFLRPDTLANSNKMELFVFANDEEEQCVLCARLDNLGKGASGAAVQNMNLALGLDEAEGL</sequence>
<keyword evidence="4" id="KW-0521">NADP</keyword>
<keyword evidence="3" id="KW-0028">Amino-acid biosynthesis</keyword>
<evidence type="ECO:0000313" key="7">
    <source>
        <dbReference type="EMBL" id="GMH79463.1"/>
    </source>
</evidence>
<dbReference type="Proteomes" id="UP001165122">
    <property type="component" value="Unassembled WGS sequence"/>
</dbReference>
<feature type="domain" description="Semialdehyde dehydrogenase NAD-binding" evidence="6">
    <location>
        <begin position="65"/>
        <end position="169"/>
    </location>
</feature>
<reference evidence="8" key="1">
    <citation type="journal article" date="2023" name="Commun. Biol.">
        <title>Genome analysis of Parmales, the sister group of diatoms, reveals the evolutionary specialization of diatoms from phago-mixotrophs to photoautotrophs.</title>
        <authorList>
            <person name="Ban H."/>
            <person name="Sato S."/>
            <person name="Yoshikawa S."/>
            <person name="Yamada K."/>
            <person name="Nakamura Y."/>
            <person name="Ichinomiya M."/>
            <person name="Sato N."/>
            <person name="Blanc-Mathieu R."/>
            <person name="Endo H."/>
            <person name="Kuwata A."/>
            <person name="Ogata H."/>
        </authorList>
    </citation>
    <scope>NUCLEOTIDE SEQUENCE [LARGE SCALE GENOMIC DNA]</scope>
    <source>
        <strain evidence="8">NIES 3700</strain>
    </source>
</reference>
<dbReference type="GO" id="GO:0006526">
    <property type="term" value="P:L-arginine biosynthetic process"/>
    <property type="evidence" value="ECO:0007669"/>
    <property type="project" value="UniProtKB-KW"/>
</dbReference>
<dbReference type="HAMAP" id="MF_01110">
    <property type="entry name" value="ArgC_type2"/>
    <property type="match status" value="1"/>
</dbReference>
<protein>
    <recommendedName>
        <fullName evidence="6">Semialdehyde dehydrogenase NAD-binding domain-containing protein</fullName>
    </recommendedName>
</protein>
<organism evidence="7 8">
    <name type="scientific">Triparma laevis f. longispina</name>
    <dbReference type="NCBI Taxonomy" id="1714387"/>
    <lineage>
        <taxon>Eukaryota</taxon>
        <taxon>Sar</taxon>
        <taxon>Stramenopiles</taxon>
        <taxon>Ochrophyta</taxon>
        <taxon>Bolidophyceae</taxon>
        <taxon>Parmales</taxon>
        <taxon>Triparmaceae</taxon>
        <taxon>Triparma</taxon>
    </lineage>
</organism>
<keyword evidence="1" id="KW-0963">Cytoplasm</keyword>
<dbReference type="AlphaFoldDB" id="A0A9W7B2T2"/>
<dbReference type="InterPro" id="IPR010136">
    <property type="entry name" value="AGPR_type-2"/>
</dbReference>
<dbReference type="SMART" id="SM00859">
    <property type="entry name" value="Semialdhyde_dh"/>
    <property type="match status" value="1"/>
</dbReference>
<dbReference type="GO" id="GO:0003942">
    <property type="term" value="F:N-acetyl-gamma-glutamyl-phosphate reductase activity"/>
    <property type="evidence" value="ECO:0007669"/>
    <property type="project" value="InterPro"/>
</dbReference>
<evidence type="ECO:0000256" key="3">
    <source>
        <dbReference type="ARBA" id="ARBA00022605"/>
    </source>
</evidence>
<dbReference type="PANTHER" id="PTHR32338">
    <property type="entry name" value="N-ACETYL-GAMMA-GLUTAMYL-PHOSPHATE REDUCTASE, CHLOROPLASTIC-RELATED-RELATED"/>
    <property type="match status" value="1"/>
</dbReference>
<gene>
    <name evidence="7" type="ORF">TrLO_g4050</name>
</gene>
<keyword evidence="8" id="KW-1185">Reference proteome</keyword>